<evidence type="ECO:0000256" key="1">
    <source>
        <dbReference type="ARBA" id="ARBA00007033"/>
    </source>
</evidence>
<keyword evidence="2" id="KW-0812">Transmembrane</keyword>
<evidence type="ECO:0000256" key="2">
    <source>
        <dbReference type="SAM" id="Phobius"/>
    </source>
</evidence>
<dbReference type="InterPro" id="IPR052636">
    <property type="entry name" value="UDP-D-xylose:L-fucose_XylT"/>
</dbReference>
<keyword evidence="2" id="KW-1133">Transmembrane helix</keyword>
<dbReference type="InterPro" id="IPR029044">
    <property type="entry name" value="Nucleotide-diphossugar_trans"/>
</dbReference>
<name>A0A1X2HQJ4_SYNRA</name>
<evidence type="ECO:0000259" key="3">
    <source>
        <dbReference type="Pfam" id="PF03407"/>
    </source>
</evidence>
<organism evidence="4 5">
    <name type="scientific">Syncephalastrum racemosum</name>
    <name type="common">Filamentous fungus</name>
    <dbReference type="NCBI Taxonomy" id="13706"/>
    <lineage>
        <taxon>Eukaryota</taxon>
        <taxon>Fungi</taxon>
        <taxon>Fungi incertae sedis</taxon>
        <taxon>Mucoromycota</taxon>
        <taxon>Mucoromycotina</taxon>
        <taxon>Mucoromycetes</taxon>
        <taxon>Mucorales</taxon>
        <taxon>Syncephalastraceae</taxon>
        <taxon>Syncephalastrum</taxon>
    </lineage>
</organism>
<dbReference type="OrthoDB" id="540503at2759"/>
<dbReference type="GO" id="GO:0005794">
    <property type="term" value="C:Golgi apparatus"/>
    <property type="evidence" value="ECO:0007669"/>
    <property type="project" value="TreeGrafter"/>
</dbReference>
<sequence length="386" mass="44411">MSYFDRSSSRKSLLVAAAMVTIFLVLCLHLIAGTTEDDQDQQQGLTIGSPGKDPWYCSCYLSDAEQQEKDDDDDSNNNNKIDGVDYGEAGPLVVPASFTEPDQTLVNKINANLNENRVLIVAASNYGMRDHVYNWIESLKRTGEGDKFLMFCLDDQMYEHMVEAGYEKNAATIPENWFHQEVDAGFEEYYSKKYRIITHAKTLIVQQLLYLDVTVLFSDVDIVWLRPRLREFIYTFLDIREETHVAFQQEGSDQKVINSGFYMMRPSDVTKRLLAETIYLGDTNEAMTQQGAMNEALNHVDMDLRSTAVTLLDVLHFPNGYIYFENDWCDKHGVDPFIVHANYLVGDDKRKRLEERGFWYLDDAWLAGIDARMQKKQQEKEQAKGN</sequence>
<feature type="domain" description="Nucleotide-diphospho-sugar transferase" evidence="3">
    <location>
        <begin position="146"/>
        <end position="353"/>
    </location>
</feature>
<feature type="transmembrane region" description="Helical" evidence="2">
    <location>
        <begin position="12"/>
        <end position="32"/>
    </location>
</feature>
<dbReference type="OMA" id="DVLHFPN"/>
<dbReference type="PANTHER" id="PTHR47032">
    <property type="entry name" value="UDP-D-XYLOSE:L-FUCOSE ALPHA-1,3-D-XYLOSYLTRANSFERASE-RELATED"/>
    <property type="match status" value="1"/>
</dbReference>
<protein>
    <submittedName>
        <fullName evidence="4">Nucleotide-diphospho-sugar transferase-domain-containing protein</fullName>
    </submittedName>
</protein>
<dbReference type="EMBL" id="MCGN01000002">
    <property type="protein sequence ID" value="ORZ01663.1"/>
    <property type="molecule type" value="Genomic_DNA"/>
</dbReference>
<dbReference type="AlphaFoldDB" id="A0A1X2HQJ4"/>
<dbReference type="InterPro" id="IPR005069">
    <property type="entry name" value="Nucl-diP-sugar_transferase"/>
</dbReference>
<dbReference type="Pfam" id="PF03407">
    <property type="entry name" value="Nucleotid_trans"/>
    <property type="match status" value="1"/>
</dbReference>
<comment type="caution">
    <text evidence="4">The sequence shown here is derived from an EMBL/GenBank/DDBJ whole genome shotgun (WGS) entry which is preliminary data.</text>
</comment>
<dbReference type="SUPFAM" id="SSF53448">
    <property type="entry name" value="Nucleotide-diphospho-sugar transferases"/>
    <property type="match status" value="1"/>
</dbReference>
<proteinExistence type="inferred from homology"/>
<dbReference type="Proteomes" id="UP000242180">
    <property type="component" value="Unassembled WGS sequence"/>
</dbReference>
<dbReference type="PANTHER" id="PTHR47032:SF1">
    <property type="entry name" value="UDP-D-XYLOSE:L-FUCOSE ALPHA-1,3-D-XYLOSYLTRANSFERASE-RELATED"/>
    <property type="match status" value="1"/>
</dbReference>
<comment type="similarity">
    <text evidence="1">Belongs to the glycosyltransferase 77 family.</text>
</comment>
<keyword evidence="4" id="KW-0808">Transferase</keyword>
<evidence type="ECO:0000313" key="5">
    <source>
        <dbReference type="Proteomes" id="UP000242180"/>
    </source>
</evidence>
<keyword evidence="2" id="KW-0472">Membrane</keyword>
<accession>A0A1X2HQJ4</accession>
<reference evidence="4 5" key="1">
    <citation type="submission" date="2016-07" db="EMBL/GenBank/DDBJ databases">
        <title>Pervasive Adenine N6-methylation of Active Genes in Fungi.</title>
        <authorList>
            <consortium name="DOE Joint Genome Institute"/>
            <person name="Mondo S.J."/>
            <person name="Dannebaum R.O."/>
            <person name="Kuo R.C."/>
            <person name="Labutti K."/>
            <person name="Haridas S."/>
            <person name="Kuo A."/>
            <person name="Salamov A."/>
            <person name="Ahrendt S.R."/>
            <person name="Lipzen A."/>
            <person name="Sullivan W."/>
            <person name="Andreopoulos W.B."/>
            <person name="Clum A."/>
            <person name="Lindquist E."/>
            <person name="Daum C."/>
            <person name="Ramamoorthy G.K."/>
            <person name="Gryganskyi A."/>
            <person name="Culley D."/>
            <person name="Magnuson J.K."/>
            <person name="James T.Y."/>
            <person name="O'Malley M.A."/>
            <person name="Stajich J.E."/>
            <person name="Spatafora J.W."/>
            <person name="Visel A."/>
            <person name="Grigoriev I.V."/>
        </authorList>
    </citation>
    <scope>NUCLEOTIDE SEQUENCE [LARGE SCALE GENOMIC DNA]</scope>
    <source>
        <strain evidence="4 5">NRRL 2496</strain>
    </source>
</reference>
<evidence type="ECO:0000313" key="4">
    <source>
        <dbReference type="EMBL" id="ORZ01663.1"/>
    </source>
</evidence>
<dbReference type="GO" id="GO:0016757">
    <property type="term" value="F:glycosyltransferase activity"/>
    <property type="evidence" value="ECO:0007669"/>
    <property type="project" value="TreeGrafter"/>
</dbReference>
<dbReference type="STRING" id="13706.A0A1X2HQJ4"/>
<keyword evidence="5" id="KW-1185">Reference proteome</keyword>
<gene>
    <name evidence="4" type="ORF">BCR43DRAFT_187770</name>
</gene>
<dbReference type="InParanoid" id="A0A1X2HQJ4"/>